<dbReference type="GO" id="GO:0006629">
    <property type="term" value="P:lipid metabolic process"/>
    <property type="evidence" value="ECO:0007669"/>
    <property type="project" value="InterPro"/>
</dbReference>
<dbReference type="InterPro" id="IPR006693">
    <property type="entry name" value="AB_hydrolase_lipase"/>
</dbReference>
<evidence type="ECO:0000313" key="3">
    <source>
        <dbReference type="Proteomes" id="UP001162162"/>
    </source>
</evidence>
<dbReference type="Pfam" id="PF04083">
    <property type="entry name" value="Abhydro_lipase"/>
    <property type="match status" value="1"/>
</dbReference>
<sequence>MMRGRTSGYNHIISIHVDEHTNNTDYWWERSEHRKHSKQPELSAQIVNRKCFLFFDLPPRGMGITKIKLNGTARAGNAMPATPMPATSKCRPLHYRIALYSLIAKRNGYPLEKYKVTTDDGYILALFRIPHNNTDPNSKRQPVLLQHGIGARAIFLDADGGKLVRFTFGKFTLSEIDSNIEHLNNFDFFEHLLINKLY</sequence>
<evidence type="ECO:0000313" key="2">
    <source>
        <dbReference type="EMBL" id="KAJ8944052.1"/>
    </source>
</evidence>
<evidence type="ECO:0000259" key="1">
    <source>
        <dbReference type="Pfam" id="PF04083"/>
    </source>
</evidence>
<dbReference type="AlphaFoldDB" id="A0AAV8XYQ6"/>
<name>A0AAV8XYQ6_9CUCU</name>
<protein>
    <recommendedName>
        <fullName evidence="1">Partial AB-hydrolase lipase domain-containing protein</fullName>
    </recommendedName>
</protein>
<dbReference type="Proteomes" id="UP001162162">
    <property type="component" value="Unassembled WGS sequence"/>
</dbReference>
<comment type="caution">
    <text evidence="2">The sequence shown here is derived from an EMBL/GenBank/DDBJ whole genome shotgun (WGS) entry which is preliminary data.</text>
</comment>
<feature type="domain" description="Partial AB-hydrolase lipase" evidence="1">
    <location>
        <begin position="103"/>
        <end position="151"/>
    </location>
</feature>
<organism evidence="2 3">
    <name type="scientific">Aromia moschata</name>
    <dbReference type="NCBI Taxonomy" id="1265417"/>
    <lineage>
        <taxon>Eukaryota</taxon>
        <taxon>Metazoa</taxon>
        <taxon>Ecdysozoa</taxon>
        <taxon>Arthropoda</taxon>
        <taxon>Hexapoda</taxon>
        <taxon>Insecta</taxon>
        <taxon>Pterygota</taxon>
        <taxon>Neoptera</taxon>
        <taxon>Endopterygota</taxon>
        <taxon>Coleoptera</taxon>
        <taxon>Polyphaga</taxon>
        <taxon>Cucujiformia</taxon>
        <taxon>Chrysomeloidea</taxon>
        <taxon>Cerambycidae</taxon>
        <taxon>Cerambycinae</taxon>
        <taxon>Callichromatini</taxon>
        <taxon>Aromia</taxon>
    </lineage>
</organism>
<dbReference type="EMBL" id="JAPWTK010000269">
    <property type="protein sequence ID" value="KAJ8944052.1"/>
    <property type="molecule type" value="Genomic_DNA"/>
</dbReference>
<accession>A0AAV8XYQ6</accession>
<proteinExistence type="predicted"/>
<reference evidence="2" key="1">
    <citation type="journal article" date="2023" name="Insect Mol. Biol.">
        <title>Genome sequencing provides insights into the evolution of gene families encoding plant cell wall-degrading enzymes in longhorned beetles.</title>
        <authorList>
            <person name="Shin N.R."/>
            <person name="Okamura Y."/>
            <person name="Kirsch R."/>
            <person name="Pauchet Y."/>
        </authorList>
    </citation>
    <scope>NUCLEOTIDE SEQUENCE</scope>
    <source>
        <strain evidence="2">AMC_N1</strain>
    </source>
</reference>
<dbReference type="InterPro" id="IPR029058">
    <property type="entry name" value="AB_hydrolase_fold"/>
</dbReference>
<dbReference type="SUPFAM" id="SSF53474">
    <property type="entry name" value="alpha/beta-Hydrolases"/>
    <property type="match status" value="1"/>
</dbReference>
<keyword evidence="3" id="KW-1185">Reference proteome</keyword>
<gene>
    <name evidence="2" type="ORF">NQ318_016250</name>
</gene>
<dbReference type="PANTHER" id="PTHR11005">
    <property type="entry name" value="LYSOSOMAL ACID LIPASE-RELATED"/>
    <property type="match status" value="1"/>
</dbReference>
<dbReference type="Gene3D" id="3.40.50.1820">
    <property type="entry name" value="alpha/beta hydrolase"/>
    <property type="match status" value="1"/>
</dbReference>